<dbReference type="Proteomes" id="UP001603978">
    <property type="component" value="Unassembled WGS sequence"/>
</dbReference>
<evidence type="ECO:0000259" key="1">
    <source>
        <dbReference type="Pfam" id="PF03992"/>
    </source>
</evidence>
<comment type="caution">
    <text evidence="2">The sequence shown here is derived from an EMBL/GenBank/DDBJ whole genome shotgun (WGS) entry which is preliminary data.</text>
</comment>
<dbReference type="InterPro" id="IPR011008">
    <property type="entry name" value="Dimeric_a/b-barrel"/>
</dbReference>
<protein>
    <submittedName>
        <fullName evidence="2">Antibiotic biosynthesis monooxygenase family protein</fullName>
        <ecNumber evidence="2">1.-.-.-</ecNumber>
    </submittedName>
</protein>
<keyword evidence="2" id="KW-0503">Monooxygenase</keyword>
<keyword evidence="2" id="KW-0560">Oxidoreductase</keyword>
<reference evidence="2 3" key="1">
    <citation type="submission" date="2024-10" db="EMBL/GenBank/DDBJ databases">
        <authorList>
            <person name="Topkara A.R."/>
            <person name="Saygin H."/>
        </authorList>
    </citation>
    <scope>NUCLEOTIDE SEQUENCE [LARGE SCALE GENOMIC DNA]</scope>
    <source>
        <strain evidence="2 3">M3C6</strain>
    </source>
</reference>
<keyword evidence="3" id="KW-1185">Reference proteome</keyword>
<gene>
    <name evidence="2" type="ORF">ACFLIM_37470</name>
</gene>
<dbReference type="EC" id="1.-.-.-" evidence="2"/>
<name>A0ABW7ANC3_9ACTN</name>
<dbReference type="Pfam" id="PF03992">
    <property type="entry name" value="ABM"/>
    <property type="match status" value="1"/>
</dbReference>
<sequence length="121" mass="13651">MSQPDTGPAALVGEPVTLINVFTVPPAESERFLRRWEDNARIMAAQPGFIRARMYRALDDEVELRFINVAEWDSGKALDHARANPEWRSSVQRVLDDPELHITARPAVYQLDIDVQPGDAL</sequence>
<dbReference type="RefSeq" id="WP_393173148.1">
    <property type="nucleotide sequence ID" value="NZ_JBICRM010000031.1"/>
</dbReference>
<accession>A0ABW7ANC3</accession>
<feature type="domain" description="ABM" evidence="1">
    <location>
        <begin position="15"/>
        <end position="90"/>
    </location>
</feature>
<dbReference type="EMBL" id="JBICRM010000031">
    <property type="protein sequence ID" value="MFG1708904.1"/>
    <property type="molecule type" value="Genomic_DNA"/>
</dbReference>
<dbReference type="Gene3D" id="3.30.70.100">
    <property type="match status" value="1"/>
</dbReference>
<proteinExistence type="predicted"/>
<organism evidence="2 3">
    <name type="scientific">Nonomuraea marmarensis</name>
    <dbReference type="NCBI Taxonomy" id="3351344"/>
    <lineage>
        <taxon>Bacteria</taxon>
        <taxon>Bacillati</taxon>
        <taxon>Actinomycetota</taxon>
        <taxon>Actinomycetes</taxon>
        <taxon>Streptosporangiales</taxon>
        <taxon>Streptosporangiaceae</taxon>
        <taxon>Nonomuraea</taxon>
    </lineage>
</organism>
<evidence type="ECO:0000313" key="2">
    <source>
        <dbReference type="EMBL" id="MFG1708904.1"/>
    </source>
</evidence>
<dbReference type="GO" id="GO:0004497">
    <property type="term" value="F:monooxygenase activity"/>
    <property type="evidence" value="ECO:0007669"/>
    <property type="project" value="UniProtKB-KW"/>
</dbReference>
<dbReference type="InterPro" id="IPR007138">
    <property type="entry name" value="ABM_dom"/>
</dbReference>
<evidence type="ECO:0000313" key="3">
    <source>
        <dbReference type="Proteomes" id="UP001603978"/>
    </source>
</evidence>
<dbReference type="SUPFAM" id="SSF54909">
    <property type="entry name" value="Dimeric alpha+beta barrel"/>
    <property type="match status" value="1"/>
</dbReference>